<dbReference type="CDD" id="cd00090">
    <property type="entry name" value="HTH_ARSR"/>
    <property type="match status" value="1"/>
</dbReference>
<dbReference type="AlphaFoldDB" id="A0A543CSQ2"/>
<organism evidence="1 2">
    <name type="scientific">Actinoallomurus bryophytorum</name>
    <dbReference type="NCBI Taxonomy" id="1490222"/>
    <lineage>
        <taxon>Bacteria</taxon>
        <taxon>Bacillati</taxon>
        <taxon>Actinomycetota</taxon>
        <taxon>Actinomycetes</taxon>
        <taxon>Streptosporangiales</taxon>
        <taxon>Thermomonosporaceae</taxon>
        <taxon>Actinoallomurus</taxon>
    </lineage>
</organism>
<protein>
    <recommendedName>
        <fullName evidence="3">DNA-binding transcriptional ArsR family regulator</fullName>
    </recommendedName>
</protein>
<evidence type="ECO:0008006" key="3">
    <source>
        <dbReference type="Google" id="ProtNLM"/>
    </source>
</evidence>
<comment type="caution">
    <text evidence="1">The sequence shown here is derived from an EMBL/GenBank/DDBJ whole genome shotgun (WGS) entry which is preliminary data.</text>
</comment>
<sequence>MLRIHFTTEDLARTHVADRADAMWEIVSSLHRLQTRSGRVTFAPWLDRAQADLRHTGLLRSVRQLLLPLVPRAAYFPDFLTPPEGLLGIEPGVDAVLATPRGRVRHELGLLQKRQGRPVWARGLADGDAEIRTAVGRELRTYHRVAIAPHWPLVEASVAADRAARMRALRSGGIDALLCSFEPTMHWRSPVLEVEHPADRRIDLGGRGIQLIPSYFCWRIPVTLVDPALMPVMVYPITPDTRRRDAIEQCSDETTVVTLTRLLGATRARVLRAAQYTCTTTEIGRLAKVSVASASLHTAVLRDAGLIHSRRDGGAVLHNFTPLGSALLFGRPRPPH</sequence>
<gene>
    <name evidence="1" type="ORF">FB559_5649</name>
</gene>
<dbReference type="EMBL" id="VFOZ01000001">
    <property type="protein sequence ID" value="TQL99947.1"/>
    <property type="molecule type" value="Genomic_DNA"/>
</dbReference>
<dbReference type="Proteomes" id="UP000316096">
    <property type="component" value="Unassembled WGS sequence"/>
</dbReference>
<keyword evidence="2" id="KW-1185">Reference proteome</keyword>
<dbReference type="OrthoDB" id="3808065at2"/>
<dbReference type="RefSeq" id="WP_141959122.1">
    <property type="nucleotide sequence ID" value="NZ_VFOZ01000001.1"/>
</dbReference>
<name>A0A543CSQ2_9ACTN</name>
<dbReference type="InterPro" id="IPR011991">
    <property type="entry name" value="ArsR-like_HTH"/>
</dbReference>
<evidence type="ECO:0000313" key="2">
    <source>
        <dbReference type="Proteomes" id="UP000316096"/>
    </source>
</evidence>
<dbReference type="InterPro" id="IPR036388">
    <property type="entry name" value="WH-like_DNA-bd_sf"/>
</dbReference>
<dbReference type="Gene3D" id="1.10.10.10">
    <property type="entry name" value="Winged helix-like DNA-binding domain superfamily/Winged helix DNA-binding domain"/>
    <property type="match status" value="1"/>
</dbReference>
<accession>A0A543CSQ2</accession>
<evidence type="ECO:0000313" key="1">
    <source>
        <dbReference type="EMBL" id="TQL99947.1"/>
    </source>
</evidence>
<dbReference type="InterPro" id="IPR036390">
    <property type="entry name" value="WH_DNA-bd_sf"/>
</dbReference>
<dbReference type="SUPFAM" id="SSF46785">
    <property type="entry name" value="Winged helix' DNA-binding domain"/>
    <property type="match status" value="1"/>
</dbReference>
<proteinExistence type="predicted"/>
<reference evidence="1 2" key="1">
    <citation type="submission" date="2019-06" db="EMBL/GenBank/DDBJ databases">
        <title>Sequencing the genomes of 1000 actinobacteria strains.</title>
        <authorList>
            <person name="Klenk H.-P."/>
        </authorList>
    </citation>
    <scope>NUCLEOTIDE SEQUENCE [LARGE SCALE GENOMIC DNA]</scope>
    <source>
        <strain evidence="1 2">DSM 102200</strain>
    </source>
</reference>